<dbReference type="InterPro" id="IPR036043">
    <property type="entry name" value="Phosphoglycerate_kinase_sf"/>
</dbReference>
<dbReference type="SUPFAM" id="SSF53748">
    <property type="entry name" value="Phosphoglycerate kinase"/>
    <property type="match status" value="1"/>
</dbReference>
<feature type="binding site" evidence="12">
    <location>
        <position position="36"/>
    </location>
    <ligand>
        <name>(2R)-3-phosphoglycerate</name>
        <dbReference type="ChEBI" id="CHEBI:58272"/>
    </ligand>
</feature>
<dbReference type="FunFam" id="3.40.50.1260:FF:000002">
    <property type="entry name" value="Phosphoglycerate kinase"/>
    <property type="match status" value="1"/>
</dbReference>
<evidence type="ECO:0000256" key="2">
    <source>
        <dbReference type="ARBA" id="ARBA00004496"/>
    </source>
</evidence>
<evidence type="ECO:0000256" key="12">
    <source>
        <dbReference type="PIRSR" id="PIRSR000724-1"/>
    </source>
</evidence>
<dbReference type="PANTHER" id="PTHR11406">
    <property type="entry name" value="PHOSPHOGLYCERATE KINASE"/>
    <property type="match status" value="1"/>
</dbReference>
<keyword evidence="6 11" id="KW-0963">Cytoplasm</keyword>
<evidence type="ECO:0000313" key="15">
    <source>
        <dbReference type="EMBL" id="RJP22638.1"/>
    </source>
</evidence>
<dbReference type="GO" id="GO:0005829">
    <property type="term" value="C:cytosol"/>
    <property type="evidence" value="ECO:0007669"/>
    <property type="project" value="TreeGrafter"/>
</dbReference>
<proteinExistence type="inferred from homology"/>
<keyword evidence="10 11" id="KW-0067">ATP-binding</keyword>
<gene>
    <name evidence="11" type="primary">pgk</name>
    <name evidence="15" type="ORF">C4520_07945</name>
</gene>
<evidence type="ECO:0000256" key="11">
    <source>
        <dbReference type="HAMAP-Rule" id="MF_00145"/>
    </source>
</evidence>
<dbReference type="PIRSF" id="PIRSF000724">
    <property type="entry name" value="Pgk"/>
    <property type="match status" value="1"/>
</dbReference>
<dbReference type="GO" id="GO:0004618">
    <property type="term" value="F:phosphoglycerate kinase activity"/>
    <property type="evidence" value="ECO:0007669"/>
    <property type="project" value="UniProtKB-UniRule"/>
</dbReference>
<evidence type="ECO:0000256" key="1">
    <source>
        <dbReference type="ARBA" id="ARBA00000642"/>
    </source>
</evidence>
<accession>A0A3A4NPY9</accession>
<keyword evidence="11" id="KW-0324">Glycolysis</keyword>
<comment type="subcellular location">
    <subcellularLocation>
        <location evidence="2 11">Cytoplasm</location>
    </subcellularLocation>
</comment>
<feature type="binding site" evidence="11 13">
    <location>
        <begin position="349"/>
        <end position="352"/>
    </location>
    <ligand>
        <name>ATP</name>
        <dbReference type="ChEBI" id="CHEBI:30616"/>
    </ligand>
</feature>
<dbReference type="Pfam" id="PF00162">
    <property type="entry name" value="PGK"/>
    <property type="match status" value="1"/>
</dbReference>
<dbReference type="AlphaFoldDB" id="A0A3A4NPY9"/>
<dbReference type="GO" id="GO:0006094">
    <property type="term" value="P:gluconeogenesis"/>
    <property type="evidence" value="ECO:0007669"/>
    <property type="project" value="TreeGrafter"/>
</dbReference>
<dbReference type="CDD" id="cd00318">
    <property type="entry name" value="Phosphoglycerate_kinase"/>
    <property type="match status" value="1"/>
</dbReference>
<evidence type="ECO:0000256" key="8">
    <source>
        <dbReference type="ARBA" id="ARBA00022741"/>
    </source>
</evidence>
<dbReference type="Proteomes" id="UP000265882">
    <property type="component" value="Unassembled WGS sequence"/>
</dbReference>
<dbReference type="InterPro" id="IPR001576">
    <property type="entry name" value="Phosphoglycerate_kinase"/>
</dbReference>
<evidence type="ECO:0000256" key="9">
    <source>
        <dbReference type="ARBA" id="ARBA00022777"/>
    </source>
</evidence>
<evidence type="ECO:0000256" key="6">
    <source>
        <dbReference type="ARBA" id="ARBA00022490"/>
    </source>
</evidence>
<evidence type="ECO:0000256" key="7">
    <source>
        <dbReference type="ARBA" id="ARBA00022679"/>
    </source>
</evidence>
<evidence type="ECO:0000256" key="14">
    <source>
        <dbReference type="RuleBase" id="RU000532"/>
    </source>
</evidence>
<dbReference type="GO" id="GO:0043531">
    <property type="term" value="F:ADP binding"/>
    <property type="evidence" value="ECO:0007669"/>
    <property type="project" value="TreeGrafter"/>
</dbReference>
<feature type="binding site" evidence="11 12">
    <location>
        <begin position="21"/>
        <end position="23"/>
    </location>
    <ligand>
        <name>substrate</name>
    </ligand>
</feature>
<dbReference type="EC" id="2.7.2.3" evidence="5 11"/>
<feature type="binding site" evidence="11">
    <location>
        <position position="292"/>
    </location>
    <ligand>
        <name>ATP</name>
        <dbReference type="ChEBI" id="CHEBI:30616"/>
    </ligand>
</feature>
<reference evidence="15 16" key="1">
    <citation type="journal article" date="2017" name="ISME J.">
        <title>Energy and carbon metabolisms in a deep terrestrial subsurface fluid microbial community.</title>
        <authorList>
            <person name="Momper L."/>
            <person name="Jungbluth S.P."/>
            <person name="Lee M.D."/>
            <person name="Amend J.P."/>
        </authorList>
    </citation>
    <scope>NUCLEOTIDE SEQUENCE [LARGE SCALE GENOMIC DNA]</scope>
    <source>
        <strain evidence="15">SURF_5</strain>
    </source>
</reference>
<evidence type="ECO:0000256" key="10">
    <source>
        <dbReference type="ARBA" id="ARBA00022840"/>
    </source>
</evidence>
<name>A0A3A4NPY9_ABYX5</name>
<evidence type="ECO:0000256" key="5">
    <source>
        <dbReference type="ARBA" id="ARBA00013061"/>
    </source>
</evidence>
<feature type="binding site" evidence="12">
    <location>
        <position position="151"/>
    </location>
    <ligand>
        <name>(2R)-3-phosphoglycerate</name>
        <dbReference type="ChEBI" id="CHEBI:58272"/>
    </ligand>
</feature>
<dbReference type="EMBL" id="QZKU01000055">
    <property type="protein sequence ID" value="RJP22638.1"/>
    <property type="molecule type" value="Genomic_DNA"/>
</dbReference>
<feature type="binding site" evidence="11">
    <location>
        <position position="151"/>
    </location>
    <ligand>
        <name>substrate</name>
    </ligand>
</feature>
<evidence type="ECO:0000256" key="3">
    <source>
        <dbReference type="ARBA" id="ARBA00008982"/>
    </source>
</evidence>
<comment type="similarity">
    <text evidence="3 11 14">Belongs to the phosphoglycerate kinase family.</text>
</comment>
<dbReference type="PRINTS" id="PR00477">
    <property type="entry name" value="PHGLYCKINASE"/>
</dbReference>
<dbReference type="InterPro" id="IPR015824">
    <property type="entry name" value="Phosphoglycerate_kinase_N"/>
</dbReference>
<evidence type="ECO:0000256" key="13">
    <source>
        <dbReference type="PIRSR" id="PIRSR000724-2"/>
    </source>
</evidence>
<dbReference type="PANTHER" id="PTHR11406:SF23">
    <property type="entry name" value="PHOSPHOGLYCERATE KINASE 1, CHLOROPLASTIC-RELATED"/>
    <property type="match status" value="1"/>
</dbReference>
<dbReference type="FunFam" id="3.40.50.1260:FF:000007">
    <property type="entry name" value="Phosphoglycerate kinase"/>
    <property type="match status" value="1"/>
</dbReference>
<comment type="caution">
    <text evidence="15">The sequence shown here is derived from an EMBL/GenBank/DDBJ whole genome shotgun (WGS) entry which is preliminary data.</text>
</comment>
<evidence type="ECO:0000256" key="4">
    <source>
        <dbReference type="ARBA" id="ARBA00011245"/>
    </source>
</evidence>
<feature type="binding site" evidence="11">
    <location>
        <position position="36"/>
    </location>
    <ligand>
        <name>substrate</name>
    </ligand>
</feature>
<comment type="catalytic activity">
    <reaction evidence="1 11 14">
        <text>(2R)-3-phosphoglycerate + ATP = (2R)-3-phospho-glyceroyl phosphate + ADP</text>
        <dbReference type="Rhea" id="RHEA:14801"/>
        <dbReference type="ChEBI" id="CHEBI:30616"/>
        <dbReference type="ChEBI" id="CHEBI:57604"/>
        <dbReference type="ChEBI" id="CHEBI:58272"/>
        <dbReference type="ChEBI" id="CHEBI:456216"/>
        <dbReference type="EC" id="2.7.2.3"/>
    </reaction>
</comment>
<sequence>MNKLSVEDVALDGKRAFVRVDFNVPLDDGKVADDTRISAALPTIRYMVERGAKVILASHLGRPKGKIVDKYRMDPVAHRLGELLGKPVRKLDDCVGDKIEKAVNEMKPGEVVLLENLRFHPQEEANDEQFSKRLAALADVYINDAFGTAHRAHASTEGITRFVKQSAAGFLMAKEIEYFSRVLSRPVRPFVTVLGGAKVSDKIDAINNLLDKADIFLVGGGMAYTFLHENGVKIGDSLFEPDKTDVAREVMQKAQRLKKQFLLPVDHVIGDTLSENAKVRTVQKDIPDGWKGLDIGPKTITLFSDTLRDAKTIVWNGPLGAFEISLFAEGTRKIAEAIAQSGAISVIGGGDTAAAVTQFGLAGKMSHISTGGGASLEMLEGKTLPGIDALTDK</sequence>
<protein>
    <recommendedName>
        <fullName evidence="5 11">Phosphoglycerate kinase</fullName>
        <ecNumber evidence="5 11">2.7.2.3</ecNumber>
    </recommendedName>
</protein>
<keyword evidence="8 11" id="KW-0547">Nucleotide-binding</keyword>
<comment type="pathway">
    <text evidence="11">Carbohydrate degradation; glycolysis; pyruvate from D-glyceraldehyde 3-phosphate: step 2/5.</text>
</comment>
<comment type="subunit">
    <text evidence="4 11">Monomer.</text>
</comment>
<feature type="binding site" evidence="11">
    <location>
        <position position="118"/>
    </location>
    <ligand>
        <name>substrate</name>
    </ligand>
</feature>
<dbReference type="GO" id="GO:0006096">
    <property type="term" value="P:glycolytic process"/>
    <property type="evidence" value="ECO:0007669"/>
    <property type="project" value="UniProtKB-UniRule"/>
</dbReference>
<keyword evidence="9 11" id="KW-0418">Kinase</keyword>
<feature type="binding site" evidence="12">
    <location>
        <position position="118"/>
    </location>
    <ligand>
        <name>(2R)-3-phosphoglycerate</name>
        <dbReference type="ChEBI" id="CHEBI:58272"/>
    </ligand>
</feature>
<feature type="binding site" evidence="11 13">
    <location>
        <position position="323"/>
    </location>
    <ligand>
        <name>ATP</name>
        <dbReference type="ChEBI" id="CHEBI:30616"/>
    </ligand>
</feature>
<feature type="binding site" evidence="11 13">
    <location>
        <position position="202"/>
    </location>
    <ligand>
        <name>ATP</name>
        <dbReference type="ChEBI" id="CHEBI:30616"/>
    </ligand>
</feature>
<feature type="binding site" evidence="11 12">
    <location>
        <begin position="59"/>
        <end position="62"/>
    </location>
    <ligand>
        <name>substrate</name>
    </ligand>
</feature>
<organism evidence="15 16">
    <name type="scientific">Abyssobacteria bacterium (strain SURF_5)</name>
    <dbReference type="NCBI Taxonomy" id="2093360"/>
    <lineage>
        <taxon>Bacteria</taxon>
        <taxon>Pseudomonadati</taxon>
        <taxon>Candidatus Hydrogenedentota</taxon>
        <taxon>Candidatus Abyssobacteria</taxon>
    </lineage>
</organism>
<evidence type="ECO:0000313" key="16">
    <source>
        <dbReference type="Proteomes" id="UP000265882"/>
    </source>
</evidence>
<dbReference type="GO" id="GO:0005524">
    <property type="term" value="F:ATP binding"/>
    <property type="evidence" value="ECO:0007669"/>
    <property type="project" value="UniProtKB-KW"/>
</dbReference>
<dbReference type="HAMAP" id="MF_00145">
    <property type="entry name" value="Phosphoglyc_kinase"/>
    <property type="match status" value="1"/>
</dbReference>
<dbReference type="UniPathway" id="UPA00109">
    <property type="reaction ID" value="UER00185"/>
</dbReference>
<keyword evidence="7 11" id="KW-0808">Transferase</keyword>
<dbReference type="Gene3D" id="3.40.50.1260">
    <property type="entry name" value="Phosphoglycerate kinase, N-terminal domain"/>
    <property type="match status" value="2"/>
</dbReference>